<proteinExistence type="predicted"/>
<dbReference type="RefSeq" id="WP_258211871.1">
    <property type="nucleotide sequence ID" value="NZ_JANQBD010000002.1"/>
</dbReference>
<dbReference type="InterPro" id="IPR013216">
    <property type="entry name" value="Methyltransf_11"/>
</dbReference>
<dbReference type="Proteomes" id="UP001300012">
    <property type="component" value="Unassembled WGS sequence"/>
</dbReference>
<dbReference type="GO" id="GO:0032259">
    <property type="term" value="P:methylation"/>
    <property type="evidence" value="ECO:0007669"/>
    <property type="project" value="UniProtKB-KW"/>
</dbReference>
<dbReference type="Gene3D" id="3.40.50.150">
    <property type="entry name" value="Vaccinia Virus protein VP39"/>
    <property type="match status" value="1"/>
</dbReference>
<keyword evidence="2" id="KW-0808">Transferase</keyword>
<evidence type="ECO:0000313" key="3">
    <source>
        <dbReference type="Proteomes" id="UP001300012"/>
    </source>
</evidence>
<evidence type="ECO:0000259" key="1">
    <source>
        <dbReference type="Pfam" id="PF08241"/>
    </source>
</evidence>
<name>A0ABT1YBH0_9BACL</name>
<keyword evidence="3" id="KW-1185">Reference proteome</keyword>
<dbReference type="SUPFAM" id="SSF53335">
    <property type="entry name" value="S-adenosyl-L-methionine-dependent methyltransferases"/>
    <property type="match status" value="1"/>
</dbReference>
<keyword evidence="2" id="KW-0489">Methyltransferase</keyword>
<comment type="caution">
    <text evidence="2">The sequence shown here is derived from an EMBL/GenBank/DDBJ whole genome shotgun (WGS) entry which is preliminary data.</text>
</comment>
<dbReference type="EMBL" id="JANQBD010000002">
    <property type="protein sequence ID" value="MCR8630252.1"/>
    <property type="molecule type" value="Genomic_DNA"/>
</dbReference>
<dbReference type="InterPro" id="IPR029063">
    <property type="entry name" value="SAM-dependent_MTases_sf"/>
</dbReference>
<dbReference type="Pfam" id="PF08241">
    <property type="entry name" value="Methyltransf_11"/>
    <property type="match status" value="1"/>
</dbReference>
<feature type="domain" description="Methyltransferase type 11" evidence="1">
    <location>
        <begin position="34"/>
        <end position="75"/>
    </location>
</feature>
<dbReference type="GO" id="GO:0008168">
    <property type="term" value="F:methyltransferase activity"/>
    <property type="evidence" value="ECO:0007669"/>
    <property type="project" value="UniProtKB-KW"/>
</dbReference>
<reference evidence="2 3" key="1">
    <citation type="submission" date="2022-08" db="EMBL/GenBank/DDBJ databases">
        <title>Paenibacillus endoradicis sp. nov., Paenibacillus radicibacter sp. nov and Paenibacillus pararadicis sp. nov., three cold-adapted plant growth-promoting bacteria isolated from root of Larix gmelinii in Great Khingan.</title>
        <authorList>
            <person name="Xue H."/>
        </authorList>
    </citation>
    <scope>NUCLEOTIDE SEQUENCE [LARGE SCALE GENOMIC DNA]</scope>
    <source>
        <strain evidence="2 3">N5-1-1-5</strain>
    </source>
</reference>
<accession>A0ABT1YBH0</accession>
<sequence length="212" mass="24853">MRIDIGCGSDKAPGFFGIDRQLLPGVDLVWDLNEAIPLPDNSVDFVMASRSLPYVQDLHKVMSELYRLCIHKAIVCILSPYAHSFVHMSNPYLKQKFDQYTPRYWTSDFYQPSHGARCPDLAGYVEPQPDFDFRLLRMELFYKPPYVPPLYETDELELLQDIEVNVVHEIMYHLVAVKLNISHDELEHMSRQTFLEPRSLEAYRRKRQLEDS</sequence>
<gene>
    <name evidence="2" type="ORF">NV381_03450</name>
</gene>
<protein>
    <submittedName>
        <fullName evidence="2">Class I SAM-dependent methyltransferase</fullName>
    </submittedName>
</protein>
<organism evidence="2 3">
    <name type="scientific">Paenibacillus radicis</name>
    <name type="common">ex Xue et al. 2023</name>
    <dbReference type="NCBI Taxonomy" id="2972489"/>
    <lineage>
        <taxon>Bacteria</taxon>
        <taxon>Bacillati</taxon>
        <taxon>Bacillota</taxon>
        <taxon>Bacilli</taxon>
        <taxon>Bacillales</taxon>
        <taxon>Paenibacillaceae</taxon>
        <taxon>Paenibacillus</taxon>
    </lineage>
</organism>
<evidence type="ECO:0000313" key="2">
    <source>
        <dbReference type="EMBL" id="MCR8630252.1"/>
    </source>
</evidence>